<dbReference type="PANTHER" id="PTHR43247">
    <property type="entry name" value="PHOSPHOSERINE AMINOTRANSFERASE"/>
    <property type="match status" value="1"/>
</dbReference>
<accession>A0A068SBP4</accession>
<evidence type="ECO:0000256" key="4">
    <source>
        <dbReference type="ARBA" id="ARBA00022576"/>
    </source>
</evidence>
<evidence type="ECO:0000256" key="12">
    <source>
        <dbReference type="RuleBase" id="RU004505"/>
    </source>
</evidence>
<reference evidence="14" key="1">
    <citation type="submission" date="2013-08" db="EMBL/GenBank/DDBJ databases">
        <title>Gene expansion shapes genome architecture in the human pathogen Lichtheimia corymbifera: an evolutionary genomics analysis in the ancient terrestrial Mucorales (Mucoromycotina).</title>
        <authorList>
            <person name="Schwartze V.U."/>
            <person name="Winter S."/>
            <person name="Shelest E."/>
            <person name="Marcet-Houben M."/>
            <person name="Horn F."/>
            <person name="Wehner S."/>
            <person name="Hoffmann K."/>
            <person name="Riege K."/>
            <person name="Sammeth M."/>
            <person name="Nowrousian M."/>
            <person name="Valiante V."/>
            <person name="Linde J."/>
            <person name="Jacobsen I.D."/>
            <person name="Marz M."/>
            <person name="Brakhage A.A."/>
            <person name="Gabaldon T."/>
            <person name="Bocker S."/>
            <person name="Voigt K."/>
        </authorList>
    </citation>
    <scope>NUCLEOTIDE SEQUENCE [LARGE SCALE GENOMIC DNA]</scope>
    <source>
        <strain evidence="14">FSU 9682</strain>
    </source>
</reference>
<dbReference type="Proteomes" id="UP000027586">
    <property type="component" value="Unassembled WGS sequence"/>
</dbReference>
<evidence type="ECO:0000313" key="15">
    <source>
        <dbReference type="Proteomes" id="UP000027586"/>
    </source>
</evidence>
<feature type="domain" description="Aminotransferase class V" evidence="13">
    <location>
        <begin position="4"/>
        <end position="374"/>
    </location>
</feature>
<gene>
    <name evidence="14" type="ORF">LCOR_10608.1</name>
</gene>
<name>A0A068SBP4_9FUNG</name>
<comment type="pathway">
    <text evidence="2 12">Amino-acid biosynthesis; L-serine biosynthesis; L-serine from 3-phospho-D-glycerate: step 2/3.</text>
</comment>
<proteinExistence type="inferred from homology"/>
<dbReference type="InterPro" id="IPR020578">
    <property type="entry name" value="Aminotrans_V_PyrdxlP_BS"/>
</dbReference>
<dbReference type="InterPro" id="IPR015424">
    <property type="entry name" value="PyrdxlP-dep_Trfase"/>
</dbReference>
<comment type="cofactor">
    <cofactor evidence="1 11">
        <name>pyridoxal 5'-phosphate</name>
        <dbReference type="ChEBI" id="CHEBI:597326"/>
    </cofactor>
</comment>
<dbReference type="InterPro" id="IPR000192">
    <property type="entry name" value="Aminotrans_V_dom"/>
</dbReference>
<dbReference type="GO" id="GO:0009113">
    <property type="term" value="P:purine nucleobase biosynthetic process"/>
    <property type="evidence" value="ECO:0007669"/>
    <property type="project" value="EnsemblFungi"/>
</dbReference>
<dbReference type="FunFam" id="3.90.1150.10:FF:000006">
    <property type="entry name" value="Phosphoserine aminotransferase"/>
    <property type="match status" value="1"/>
</dbReference>
<dbReference type="Pfam" id="PF00266">
    <property type="entry name" value="Aminotran_5"/>
    <property type="match status" value="1"/>
</dbReference>
<protein>
    <recommendedName>
        <fullName evidence="12">Phosphoserine aminotransferase</fullName>
        <ecNumber evidence="12">2.6.1.52</ecNumber>
    </recommendedName>
</protein>
<dbReference type="STRING" id="1263082.A0A068SBP4"/>
<dbReference type="VEuPathDB" id="FungiDB:LCOR_10608.1"/>
<keyword evidence="6 12" id="KW-0808">Transferase</keyword>
<dbReference type="InterPro" id="IPR015421">
    <property type="entry name" value="PyrdxlP-dep_Trfase_major"/>
</dbReference>
<evidence type="ECO:0000256" key="3">
    <source>
        <dbReference type="ARBA" id="ARBA00006904"/>
    </source>
</evidence>
<comment type="similarity">
    <text evidence="3">Belongs to the class-V pyridoxal-phosphate-dependent aminotransferase family. SerC subfamily.</text>
</comment>
<organism evidence="14 15">
    <name type="scientific">Lichtheimia corymbifera JMRC:FSU:9682</name>
    <dbReference type="NCBI Taxonomy" id="1263082"/>
    <lineage>
        <taxon>Eukaryota</taxon>
        <taxon>Fungi</taxon>
        <taxon>Fungi incertae sedis</taxon>
        <taxon>Mucoromycota</taxon>
        <taxon>Mucoromycotina</taxon>
        <taxon>Mucoromycetes</taxon>
        <taxon>Mucorales</taxon>
        <taxon>Lichtheimiaceae</taxon>
        <taxon>Lichtheimia</taxon>
    </lineage>
</organism>
<evidence type="ECO:0000313" key="14">
    <source>
        <dbReference type="EMBL" id="CDH59803.1"/>
    </source>
</evidence>
<evidence type="ECO:0000256" key="1">
    <source>
        <dbReference type="ARBA" id="ARBA00001933"/>
    </source>
</evidence>
<dbReference type="OrthoDB" id="1703350at2759"/>
<dbReference type="NCBIfam" id="TIGR01364">
    <property type="entry name" value="serC_1"/>
    <property type="match status" value="1"/>
</dbReference>
<sequence length="387" mass="43249">MDTVYNFGAGPAKIPEEVLARAQKELLNYNNTGMSIMELSHRSKPFAEILERTKSNLRKLMGIPDNYEILFMQGGATSQFSALVYNLLAVKQAALRAEGKSVDNITADYFVTGAWSNKAVQEAERLAPHVGLKHVNRVVDAKKQTGYFGSIPTEQHYSPDPSNTAYVYYCDNETIHGVEFQEPPKVPEGVPLVADMSSNFLSRPVDVSKYGVIYGGAQKNLGPAGVTLVIIRKDLIPASLNDPPVRPLMLDYRTLADNDSLYNTPPTFAIYMVGLTLEWILQNGGLEGMQKRNKAKADKLYEAIDSLSLFKSPVDKQCRSRMNVVFTMNSPELEKEFLKGAEERNMVQLKGHRSTGGIRSSIYNAMPQEHVEKLIEYMKQFQQEHST</sequence>
<keyword evidence="8 12" id="KW-0718">Serine biosynthesis</keyword>
<keyword evidence="7" id="KW-0663">Pyridoxal phosphate</keyword>
<evidence type="ECO:0000259" key="13">
    <source>
        <dbReference type="Pfam" id="PF00266"/>
    </source>
</evidence>
<evidence type="ECO:0000256" key="5">
    <source>
        <dbReference type="ARBA" id="ARBA00022605"/>
    </source>
</evidence>
<comment type="caution">
    <text evidence="14">The sequence shown here is derived from an EMBL/GenBank/DDBJ whole genome shotgun (WGS) entry which is preliminary data.</text>
</comment>
<dbReference type="Gene3D" id="3.90.1150.10">
    <property type="entry name" value="Aspartate Aminotransferase, domain 1"/>
    <property type="match status" value="1"/>
</dbReference>
<dbReference type="FunFam" id="3.40.640.10:FF:000010">
    <property type="entry name" value="Phosphoserine aminotransferase"/>
    <property type="match status" value="1"/>
</dbReference>
<dbReference type="EMBL" id="CBTN010000075">
    <property type="protein sequence ID" value="CDH59803.1"/>
    <property type="molecule type" value="Genomic_DNA"/>
</dbReference>
<keyword evidence="5 12" id="KW-0028">Amino-acid biosynthesis</keyword>
<dbReference type="GO" id="GO:0030170">
    <property type="term" value="F:pyridoxal phosphate binding"/>
    <property type="evidence" value="ECO:0007669"/>
    <property type="project" value="TreeGrafter"/>
</dbReference>
<dbReference type="PROSITE" id="PS00595">
    <property type="entry name" value="AA_TRANSFER_CLASS_5"/>
    <property type="match status" value="1"/>
</dbReference>
<dbReference type="InterPro" id="IPR015422">
    <property type="entry name" value="PyrdxlP-dep_Trfase_small"/>
</dbReference>
<keyword evidence="4 12" id="KW-0032">Aminotransferase</keyword>
<dbReference type="NCBIfam" id="NF003764">
    <property type="entry name" value="PRK05355.1"/>
    <property type="match status" value="1"/>
</dbReference>
<dbReference type="GO" id="GO:0006564">
    <property type="term" value="P:L-serine biosynthetic process"/>
    <property type="evidence" value="ECO:0007669"/>
    <property type="project" value="UniProtKB-KW"/>
</dbReference>
<evidence type="ECO:0000256" key="6">
    <source>
        <dbReference type="ARBA" id="ARBA00022679"/>
    </source>
</evidence>
<dbReference type="EC" id="2.6.1.52" evidence="12"/>
<dbReference type="CDD" id="cd00611">
    <property type="entry name" value="PSAT_like"/>
    <property type="match status" value="1"/>
</dbReference>
<evidence type="ECO:0000256" key="9">
    <source>
        <dbReference type="ARBA" id="ARBA00047630"/>
    </source>
</evidence>
<dbReference type="AlphaFoldDB" id="A0A068SBP4"/>
<evidence type="ECO:0000256" key="7">
    <source>
        <dbReference type="ARBA" id="ARBA00022898"/>
    </source>
</evidence>
<dbReference type="GO" id="GO:0005737">
    <property type="term" value="C:cytoplasm"/>
    <property type="evidence" value="ECO:0007669"/>
    <property type="project" value="TreeGrafter"/>
</dbReference>
<dbReference type="Gene3D" id="3.40.640.10">
    <property type="entry name" value="Type I PLP-dependent aspartate aminotransferase-like (Major domain)"/>
    <property type="match status" value="1"/>
</dbReference>
<comment type="catalytic activity">
    <reaction evidence="9">
        <text>4-(phosphooxy)-L-threonine + 2-oxoglutarate = (R)-3-hydroxy-2-oxo-4-phosphooxybutanoate + L-glutamate</text>
        <dbReference type="Rhea" id="RHEA:16573"/>
        <dbReference type="ChEBI" id="CHEBI:16810"/>
        <dbReference type="ChEBI" id="CHEBI:29985"/>
        <dbReference type="ChEBI" id="CHEBI:58452"/>
        <dbReference type="ChEBI" id="CHEBI:58538"/>
        <dbReference type="EC" id="2.6.1.52"/>
    </reaction>
</comment>
<evidence type="ECO:0000256" key="2">
    <source>
        <dbReference type="ARBA" id="ARBA00005099"/>
    </source>
</evidence>
<comment type="catalytic activity">
    <reaction evidence="10 12">
        <text>O-phospho-L-serine + 2-oxoglutarate = 3-phosphooxypyruvate + L-glutamate</text>
        <dbReference type="Rhea" id="RHEA:14329"/>
        <dbReference type="ChEBI" id="CHEBI:16810"/>
        <dbReference type="ChEBI" id="CHEBI:18110"/>
        <dbReference type="ChEBI" id="CHEBI:29985"/>
        <dbReference type="ChEBI" id="CHEBI:57524"/>
        <dbReference type="EC" id="2.6.1.52"/>
    </reaction>
</comment>
<keyword evidence="15" id="KW-1185">Reference proteome</keyword>
<dbReference type="PIRSF" id="PIRSF000525">
    <property type="entry name" value="SerC"/>
    <property type="match status" value="1"/>
</dbReference>
<dbReference type="HAMAP" id="MF_00160">
    <property type="entry name" value="SerC_aminotrans_5"/>
    <property type="match status" value="1"/>
</dbReference>
<dbReference type="PANTHER" id="PTHR43247:SF1">
    <property type="entry name" value="PHOSPHOSERINE AMINOTRANSFERASE"/>
    <property type="match status" value="1"/>
</dbReference>
<dbReference type="GO" id="GO:0004648">
    <property type="term" value="F:O-phospho-L-serine:2-oxoglutarate aminotransferase activity"/>
    <property type="evidence" value="ECO:0007669"/>
    <property type="project" value="UniProtKB-EC"/>
</dbReference>
<evidence type="ECO:0000256" key="10">
    <source>
        <dbReference type="ARBA" id="ARBA00049007"/>
    </source>
</evidence>
<dbReference type="SUPFAM" id="SSF53383">
    <property type="entry name" value="PLP-dependent transferases"/>
    <property type="match status" value="1"/>
</dbReference>
<evidence type="ECO:0000256" key="8">
    <source>
        <dbReference type="ARBA" id="ARBA00023299"/>
    </source>
</evidence>
<dbReference type="UniPathway" id="UPA00135">
    <property type="reaction ID" value="UER00197"/>
</dbReference>
<evidence type="ECO:0000256" key="11">
    <source>
        <dbReference type="RuleBase" id="RU004504"/>
    </source>
</evidence>
<dbReference type="InterPro" id="IPR022278">
    <property type="entry name" value="Pser_aminoTfrase"/>
</dbReference>